<name>A0AAD8ERC9_DIPPU</name>
<feature type="non-terminal residue" evidence="2">
    <location>
        <position position="397"/>
    </location>
</feature>
<dbReference type="EMBL" id="JASPKZ010000826">
    <property type="protein sequence ID" value="KAJ9599234.1"/>
    <property type="molecule type" value="Genomic_DNA"/>
</dbReference>
<feature type="region of interest" description="Disordered" evidence="1">
    <location>
        <begin position="75"/>
        <end position="95"/>
    </location>
</feature>
<reference evidence="2" key="1">
    <citation type="journal article" date="2023" name="IScience">
        <title>Live-bearing cockroach genome reveals convergent evolutionary mechanisms linked to viviparity in insects and beyond.</title>
        <authorList>
            <person name="Fouks B."/>
            <person name="Harrison M.C."/>
            <person name="Mikhailova A.A."/>
            <person name="Marchal E."/>
            <person name="English S."/>
            <person name="Carruthers M."/>
            <person name="Jennings E.C."/>
            <person name="Chiamaka E.L."/>
            <person name="Frigard R.A."/>
            <person name="Pippel M."/>
            <person name="Attardo G.M."/>
            <person name="Benoit J.B."/>
            <person name="Bornberg-Bauer E."/>
            <person name="Tobe S.S."/>
        </authorList>
    </citation>
    <scope>NUCLEOTIDE SEQUENCE</scope>
    <source>
        <strain evidence="2">Stay&amp;Tobe</strain>
    </source>
</reference>
<gene>
    <name evidence="2" type="ORF">L9F63_010276</name>
</gene>
<sequence>NYTLLGLWLEHKMQQMKRMGVGSGSEEDATHSGEEETVSFIDLPPNNLSKLPEKGILKKSGPYGTVMGDVCKEKWSEDSQSDNQEILSQSDNNLGPDMMAGGGGGAISEVERTLKSLNGYHEDILEALRNAASHRGAATPSGSSSLLSEEILRKSLAECSSGGSYSDYKRSGSQEKVCEGPQTHTVLVEGTSSLLHHHGAQQEEDEDDEVPPSCGPIRIRNLEDLIRQLEHHSARHMSPSGSEDIRMSETEADRHYRLESAACSEPQSRCRGREEEPRFVYGRYRHPTGRHPPGYHQHHLQEEEGIYETADHDRGGDQLCGDTPDSESIVLISVSPIEHCSISDPLSPRQLFSRLSIFSFAGNYPNCHLNFHISMRNQIFLAHNVRIFFFNSKFLFL</sequence>
<feature type="region of interest" description="Disordered" evidence="1">
    <location>
        <begin position="160"/>
        <end position="180"/>
    </location>
</feature>
<protein>
    <submittedName>
        <fullName evidence="2">Uncharacterized protein</fullName>
    </submittedName>
</protein>
<feature type="compositionally biased region" description="Polar residues" evidence="1">
    <location>
        <begin position="81"/>
        <end position="93"/>
    </location>
</feature>
<proteinExistence type="predicted"/>
<feature type="compositionally biased region" description="Basic and acidic residues" evidence="1">
    <location>
        <begin position="167"/>
        <end position="178"/>
    </location>
</feature>
<evidence type="ECO:0000256" key="1">
    <source>
        <dbReference type="SAM" id="MobiDB-lite"/>
    </source>
</evidence>
<evidence type="ECO:0000313" key="3">
    <source>
        <dbReference type="Proteomes" id="UP001233999"/>
    </source>
</evidence>
<dbReference type="Proteomes" id="UP001233999">
    <property type="component" value="Unassembled WGS sequence"/>
</dbReference>
<accession>A0AAD8ERC9</accession>
<keyword evidence="3" id="KW-1185">Reference proteome</keyword>
<feature type="non-terminal residue" evidence="2">
    <location>
        <position position="1"/>
    </location>
</feature>
<reference evidence="2" key="2">
    <citation type="submission" date="2023-05" db="EMBL/GenBank/DDBJ databases">
        <authorList>
            <person name="Fouks B."/>
        </authorList>
    </citation>
    <scope>NUCLEOTIDE SEQUENCE</scope>
    <source>
        <strain evidence="2">Stay&amp;Tobe</strain>
        <tissue evidence="2">Testes</tissue>
    </source>
</reference>
<organism evidence="2 3">
    <name type="scientific">Diploptera punctata</name>
    <name type="common">Pacific beetle cockroach</name>
    <dbReference type="NCBI Taxonomy" id="6984"/>
    <lineage>
        <taxon>Eukaryota</taxon>
        <taxon>Metazoa</taxon>
        <taxon>Ecdysozoa</taxon>
        <taxon>Arthropoda</taxon>
        <taxon>Hexapoda</taxon>
        <taxon>Insecta</taxon>
        <taxon>Pterygota</taxon>
        <taxon>Neoptera</taxon>
        <taxon>Polyneoptera</taxon>
        <taxon>Dictyoptera</taxon>
        <taxon>Blattodea</taxon>
        <taxon>Blaberoidea</taxon>
        <taxon>Blaberidae</taxon>
        <taxon>Diplopterinae</taxon>
        <taxon>Diploptera</taxon>
    </lineage>
</organism>
<evidence type="ECO:0000313" key="2">
    <source>
        <dbReference type="EMBL" id="KAJ9599234.1"/>
    </source>
</evidence>
<dbReference type="AlphaFoldDB" id="A0AAD8ERC9"/>
<comment type="caution">
    <text evidence="2">The sequence shown here is derived from an EMBL/GenBank/DDBJ whole genome shotgun (WGS) entry which is preliminary data.</text>
</comment>